<dbReference type="GO" id="GO:0061630">
    <property type="term" value="F:ubiquitin protein ligase activity"/>
    <property type="evidence" value="ECO:0007669"/>
    <property type="project" value="UniProtKB-EC"/>
</dbReference>
<feature type="compositionally biased region" description="Basic and acidic residues" evidence="9">
    <location>
        <begin position="412"/>
        <end position="421"/>
    </location>
</feature>
<reference evidence="11" key="1">
    <citation type="submission" date="2021-04" db="EMBL/GenBank/DDBJ databases">
        <title>Draft genome of Fusarium avenaceum strain F156N33, isolated from an atmospheric sample in Virginia.</title>
        <authorList>
            <person name="Yang S."/>
            <person name="Vinatzer B.A."/>
            <person name="Coleman J."/>
        </authorList>
    </citation>
    <scope>NUCLEOTIDE SEQUENCE</scope>
    <source>
        <strain evidence="11">F156N33</strain>
    </source>
</reference>
<dbReference type="GO" id="GO:0016567">
    <property type="term" value="P:protein ubiquitination"/>
    <property type="evidence" value="ECO:0007669"/>
    <property type="project" value="InterPro"/>
</dbReference>
<dbReference type="PROSITE" id="PS51873">
    <property type="entry name" value="TRIAD"/>
    <property type="match status" value="1"/>
</dbReference>
<evidence type="ECO:0000313" key="11">
    <source>
        <dbReference type="EMBL" id="KAG5663401.1"/>
    </source>
</evidence>
<dbReference type="Pfam" id="PF01485">
    <property type="entry name" value="IBR"/>
    <property type="match status" value="1"/>
</dbReference>
<keyword evidence="4" id="KW-0479">Metal-binding</keyword>
<dbReference type="InterPro" id="IPR044066">
    <property type="entry name" value="TRIAD_supradom"/>
</dbReference>
<evidence type="ECO:0000256" key="9">
    <source>
        <dbReference type="SAM" id="MobiDB-lite"/>
    </source>
</evidence>
<accession>A0A9P7KRQ5</accession>
<keyword evidence="8" id="KW-0862">Zinc</keyword>
<keyword evidence="3" id="KW-0808">Transferase</keyword>
<feature type="compositionally biased region" description="Basic and acidic residues" evidence="9">
    <location>
        <begin position="356"/>
        <end position="375"/>
    </location>
</feature>
<comment type="caution">
    <text evidence="11">The sequence shown here is derived from an EMBL/GenBank/DDBJ whole genome shotgun (WGS) entry which is preliminary data.</text>
</comment>
<feature type="region of interest" description="Disordered" evidence="9">
    <location>
        <begin position="412"/>
        <end position="440"/>
    </location>
</feature>
<keyword evidence="5" id="KW-0677">Repeat</keyword>
<dbReference type="EMBL" id="JAGPUO010000004">
    <property type="protein sequence ID" value="KAG5663401.1"/>
    <property type="molecule type" value="Genomic_DNA"/>
</dbReference>
<dbReference type="GO" id="GO:0008270">
    <property type="term" value="F:zinc ion binding"/>
    <property type="evidence" value="ECO:0007669"/>
    <property type="project" value="UniProtKB-KW"/>
</dbReference>
<feature type="region of interest" description="Disordered" evidence="9">
    <location>
        <begin position="505"/>
        <end position="583"/>
    </location>
</feature>
<evidence type="ECO:0000256" key="5">
    <source>
        <dbReference type="ARBA" id="ARBA00022737"/>
    </source>
</evidence>
<dbReference type="PANTHER" id="PTHR11685">
    <property type="entry name" value="RBR FAMILY RING FINGER AND IBR DOMAIN-CONTAINING"/>
    <property type="match status" value="1"/>
</dbReference>
<feature type="region of interest" description="Disordered" evidence="9">
    <location>
        <begin position="330"/>
        <end position="380"/>
    </location>
</feature>
<proteinExistence type="predicted"/>
<organism evidence="11 12">
    <name type="scientific">Fusarium avenaceum</name>
    <dbReference type="NCBI Taxonomy" id="40199"/>
    <lineage>
        <taxon>Eukaryota</taxon>
        <taxon>Fungi</taxon>
        <taxon>Dikarya</taxon>
        <taxon>Ascomycota</taxon>
        <taxon>Pezizomycotina</taxon>
        <taxon>Sordariomycetes</taxon>
        <taxon>Hypocreomycetidae</taxon>
        <taxon>Hypocreales</taxon>
        <taxon>Nectriaceae</taxon>
        <taxon>Fusarium</taxon>
        <taxon>Fusarium tricinctum species complex</taxon>
    </lineage>
</organism>
<evidence type="ECO:0000256" key="3">
    <source>
        <dbReference type="ARBA" id="ARBA00022679"/>
    </source>
</evidence>
<dbReference type="SUPFAM" id="SSF57850">
    <property type="entry name" value="RING/U-box"/>
    <property type="match status" value="1"/>
</dbReference>
<evidence type="ECO:0000256" key="8">
    <source>
        <dbReference type="ARBA" id="ARBA00022833"/>
    </source>
</evidence>
<comment type="catalytic activity">
    <reaction evidence="1">
        <text>[E2 ubiquitin-conjugating enzyme]-S-ubiquitinyl-L-cysteine + [acceptor protein]-L-lysine = [E2 ubiquitin-conjugating enzyme]-L-cysteine + [acceptor protein]-N(6)-ubiquitinyl-L-lysine.</text>
        <dbReference type="EC" id="2.3.2.31"/>
    </reaction>
</comment>
<evidence type="ECO:0000259" key="10">
    <source>
        <dbReference type="PROSITE" id="PS51873"/>
    </source>
</evidence>
<evidence type="ECO:0000313" key="12">
    <source>
        <dbReference type="Proteomes" id="UP000782241"/>
    </source>
</evidence>
<dbReference type="AlphaFoldDB" id="A0A9P7KRQ5"/>
<dbReference type="CDD" id="cd22584">
    <property type="entry name" value="Rcat_RBR_unk"/>
    <property type="match status" value="1"/>
</dbReference>
<keyword evidence="12" id="KW-1185">Reference proteome</keyword>
<dbReference type="InterPro" id="IPR031127">
    <property type="entry name" value="E3_UB_ligase_RBR"/>
</dbReference>
<protein>
    <recommendedName>
        <fullName evidence="2">RBR-type E3 ubiquitin transferase</fullName>
        <ecNumber evidence="2">2.3.2.31</ecNumber>
    </recommendedName>
</protein>
<keyword evidence="6" id="KW-0863">Zinc-finger</keyword>
<gene>
    <name evidence="11" type="ORF">KAF25_001337</name>
</gene>
<feature type="compositionally biased region" description="Basic and acidic residues" evidence="9">
    <location>
        <begin position="522"/>
        <end position="540"/>
    </location>
</feature>
<evidence type="ECO:0000256" key="7">
    <source>
        <dbReference type="ARBA" id="ARBA00022786"/>
    </source>
</evidence>
<name>A0A9P7KRQ5_9HYPO</name>
<evidence type="ECO:0000256" key="6">
    <source>
        <dbReference type="ARBA" id="ARBA00022771"/>
    </source>
</evidence>
<dbReference type="CDD" id="cd20335">
    <property type="entry name" value="BRcat_RBR"/>
    <property type="match status" value="1"/>
</dbReference>
<feature type="domain" description="RING-type" evidence="10">
    <location>
        <begin position="84"/>
        <end position="290"/>
    </location>
</feature>
<dbReference type="Gene3D" id="1.20.120.1750">
    <property type="match status" value="1"/>
</dbReference>
<evidence type="ECO:0000256" key="1">
    <source>
        <dbReference type="ARBA" id="ARBA00001798"/>
    </source>
</evidence>
<keyword evidence="7" id="KW-0833">Ubl conjugation pathway</keyword>
<evidence type="ECO:0000256" key="2">
    <source>
        <dbReference type="ARBA" id="ARBA00012251"/>
    </source>
</evidence>
<sequence>MPSDALDRIHPDLVDLMIRFQLLPPRQSGYTEDNLAMICNLAIELADPDEQALLVSRIIPEEELALERLRSPEVRDLTHRVVLDRAERKAALEEHEYVPTSGLPQDCLICTETAHLRIPCGCYYCIPCFRMAICRGLRSQEEFPPRCCKPFNDAVVAFAGSPALVHLFRQMKEEADTPIHDRLYCYNGHCAAFIPPDCKGKCLLCHRKTCVECFEKAHPDHPCEQGDAEEDVWAMMDKNKTVNCPGCGRMVELLEACNHMTCVCGKQFCYLCGNTWLSCNCPPYGHFHRMVPMKDRPGVKPPQFRRRRPHRIEESASENVPVRIPQLRPRAGEENRVPAASATRKRVIRPLVLPQRIDRQHERERQQRQRQREQAPELVQHPLRVRERLGIHGRRNAVELLQGDRFVAQQEPREANRPNDAHRHHHHHHHHHHHRRQRETQLIPVGLPAPLAGMPLGPGIHGRMLANDEAPGLMVPRRLVDRHQNNPRHQHDDSRVARELEQGIQVEQATQGQPPARPRGRAASERDLDPAAEREQERRQLALATRRMRQVNRATQQRLNDMRDEQNQQSRQQSDAEDSEELHEDVLRSIYNRFYLGRD</sequence>
<dbReference type="Proteomes" id="UP000782241">
    <property type="component" value="Unassembled WGS sequence"/>
</dbReference>
<dbReference type="InterPro" id="IPR002867">
    <property type="entry name" value="IBR_dom"/>
</dbReference>
<dbReference type="EC" id="2.3.2.31" evidence="2"/>
<evidence type="ECO:0000256" key="4">
    <source>
        <dbReference type="ARBA" id="ARBA00022723"/>
    </source>
</evidence>
<feature type="compositionally biased region" description="Basic residues" evidence="9">
    <location>
        <begin position="422"/>
        <end position="437"/>
    </location>
</feature>